<organism evidence="1 2">
    <name type="scientific">Paenibacillus endophyticus</name>
    <dbReference type="NCBI Taxonomy" id="1294268"/>
    <lineage>
        <taxon>Bacteria</taxon>
        <taxon>Bacillati</taxon>
        <taxon>Bacillota</taxon>
        <taxon>Bacilli</taxon>
        <taxon>Bacillales</taxon>
        <taxon>Paenibacillaceae</taxon>
        <taxon>Paenibacillus</taxon>
    </lineage>
</organism>
<dbReference type="EMBL" id="JACHXW010000024">
    <property type="protein sequence ID" value="MBB3155436.1"/>
    <property type="molecule type" value="Genomic_DNA"/>
</dbReference>
<accession>A0A7W5CCZ0</accession>
<protein>
    <submittedName>
        <fullName evidence="1">Uncharacterized protein</fullName>
    </submittedName>
</protein>
<keyword evidence="2" id="KW-1185">Reference proteome</keyword>
<reference evidence="1 2" key="1">
    <citation type="submission" date="2020-08" db="EMBL/GenBank/DDBJ databases">
        <title>Genomic Encyclopedia of Type Strains, Phase III (KMG-III): the genomes of soil and plant-associated and newly described type strains.</title>
        <authorList>
            <person name="Whitman W."/>
        </authorList>
    </citation>
    <scope>NUCLEOTIDE SEQUENCE [LARGE SCALE GENOMIC DNA]</scope>
    <source>
        <strain evidence="1 2">CECT 8234</strain>
    </source>
</reference>
<name>A0A7W5CCZ0_9BACL</name>
<comment type="caution">
    <text evidence="1">The sequence shown here is derived from an EMBL/GenBank/DDBJ whole genome shotgun (WGS) entry which is preliminary data.</text>
</comment>
<evidence type="ECO:0000313" key="2">
    <source>
        <dbReference type="Proteomes" id="UP000518605"/>
    </source>
</evidence>
<dbReference type="Proteomes" id="UP000518605">
    <property type="component" value="Unassembled WGS sequence"/>
</dbReference>
<gene>
    <name evidence="1" type="ORF">FHS16_005544</name>
</gene>
<proteinExistence type="predicted"/>
<sequence>MEREEEICPSCAVYRIMQLSERYYNKECELQVGEYSACSDILGDSSQMVKCYMWVGACLSIIPRPVDF</sequence>
<evidence type="ECO:0000313" key="1">
    <source>
        <dbReference type="EMBL" id="MBB3155436.1"/>
    </source>
</evidence>
<dbReference type="AlphaFoldDB" id="A0A7W5CCZ0"/>